<reference evidence="1 2" key="1">
    <citation type="journal article" date="2018" name="Sci. Rep.">
        <title>Genomic signatures of local adaptation to the degree of environmental predictability in rotifers.</title>
        <authorList>
            <person name="Franch-Gras L."/>
            <person name="Hahn C."/>
            <person name="Garcia-Roger E.M."/>
            <person name="Carmona M.J."/>
            <person name="Serra M."/>
            <person name="Gomez A."/>
        </authorList>
    </citation>
    <scope>NUCLEOTIDE SEQUENCE [LARGE SCALE GENOMIC DNA]</scope>
    <source>
        <strain evidence="1">HYR1</strain>
    </source>
</reference>
<name>A0A3M7PGL5_BRAPC</name>
<evidence type="ECO:0000313" key="2">
    <source>
        <dbReference type="Proteomes" id="UP000276133"/>
    </source>
</evidence>
<protein>
    <submittedName>
        <fullName evidence="1">Uncharacterized protein</fullName>
    </submittedName>
</protein>
<organism evidence="1 2">
    <name type="scientific">Brachionus plicatilis</name>
    <name type="common">Marine rotifer</name>
    <name type="synonym">Brachionus muelleri</name>
    <dbReference type="NCBI Taxonomy" id="10195"/>
    <lineage>
        <taxon>Eukaryota</taxon>
        <taxon>Metazoa</taxon>
        <taxon>Spiralia</taxon>
        <taxon>Gnathifera</taxon>
        <taxon>Rotifera</taxon>
        <taxon>Eurotatoria</taxon>
        <taxon>Monogononta</taxon>
        <taxon>Pseudotrocha</taxon>
        <taxon>Ploima</taxon>
        <taxon>Brachionidae</taxon>
        <taxon>Brachionus</taxon>
    </lineage>
</organism>
<keyword evidence="2" id="KW-1185">Reference proteome</keyword>
<sequence length="92" mass="10718">MDRFVTSRPAHGRSVSFPATSRSFFFLAGHVASRSASTLKIDKKNLFEIYFNRKILMRPIFFDDTAFHQHIVINIWNWHPNAIDVPLGDNRK</sequence>
<proteinExistence type="predicted"/>
<accession>A0A3M7PGL5</accession>
<comment type="caution">
    <text evidence="1">The sequence shown here is derived from an EMBL/GenBank/DDBJ whole genome shotgun (WGS) entry which is preliminary data.</text>
</comment>
<gene>
    <name evidence="1" type="ORF">BpHYR1_003869</name>
</gene>
<dbReference type="EMBL" id="REGN01010941">
    <property type="protein sequence ID" value="RMZ98169.1"/>
    <property type="molecule type" value="Genomic_DNA"/>
</dbReference>
<evidence type="ECO:0000313" key="1">
    <source>
        <dbReference type="EMBL" id="RMZ98169.1"/>
    </source>
</evidence>
<dbReference type="Proteomes" id="UP000276133">
    <property type="component" value="Unassembled WGS sequence"/>
</dbReference>
<dbReference type="AlphaFoldDB" id="A0A3M7PGL5"/>